<comment type="caution">
    <text evidence="1">The sequence shown here is derived from an EMBL/GenBank/DDBJ whole genome shotgun (WGS) entry which is preliminary data.</text>
</comment>
<gene>
    <name evidence="1" type="ORF">Afe05nite_85490</name>
</gene>
<proteinExistence type="predicted"/>
<dbReference type="Proteomes" id="UP000598174">
    <property type="component" value="Unassembled WGS sequence"/>
</dbReference>
<protein>
    <submittedName>
        <fullName evidence="1">Uncharacterized protein</fullName>
    </submittedName>
</protein>
<evidence type="ECO:0000313" key="2">
    <source>
        <dbReference type="Proteomes" id="UP000598174"/>
    </source>
</evidence>
<evidence type="ECO:0000313" key="1">
    <source>
        <dbReference type="EMBL" id="GIE16709.1"/>
    </source>
</evidence>
<dbReference type="AlphaFoldDB" id="A0A919JAX2"/>
<accession>A0A919JAX2</accession>
<organism evidence="1 2">
    <name type="scientific">Paractinoplanes ferrugineus</name>
    <dbReference type="NCBI Taxonomy" id="113564"/>
    <lineage>
        <taxon>Bacteria</taxon>
        <taxon>Bacillati</taxon>
        <taxon>Actinomycetota</taxon>
        <taxon>Actinomycetes</taxon>
        <taxon>Micromonosporales</taxon>
        <taxon>Micromonosporaceae</taxon>
        <taxon>Paractinoplanes</taxon>
    </lineage>
</organism>
<name>A0A919JAX2_9ACTN</name>
<reference evidence="1" key="1">
    <citation type="submission" date="2021-01" db="EMBL/GenBank/DDBJ databases">
        <title>Whole genome shotgun sequence of Actinoplanes ferrugineus NBRC 15555.</title>
        <authorList>
            <person name="Komaki H."/>
            <person name="Tamura T."/>
        </authorList>
    </citation>
    <scope>NUCLEOTIDE SEQUENCE</scope>
    <source>
        <strain evidence="1">NBRC 15555</strain>
    </source>
</reference>
<dbReference type="EMBL" id="BOMM01000096">
    <property type="protein sequence ID" value="GIE16709.1"/>
    <property type="molecule type" value="Genomic_DNA"/>
</dbReference>
<keyword evidence="2" id="KW-1185">Reference proteome</keyword>
<dbReference type="RefSeq" id="WP_239118633.1">
    <property type="nucleotide sequence ID" value="NZ_BAAABP010000041.1"/>
</dbReference>
<sequence>MRLISMRTVTNHEDMLMTRIRTAVSGALAGTGLLAASLAGPATPALAQVDPCVQRVVVSNNSGFVLSYQLSDRTGTTTTPTDRYPVNQSRATDLSFTDYAAGTDVRPIITPYGGGTATPAGQFVSYCDNGQTATYIVTGTIMSYQVTLIGG</sequence>